<name>A0ABD5QAH7_9EURY</name>
<keyword evidence="2" id="KW-1185">Reference proteome</keyword>
<sequence length="234" mass="26781">MPELAGGQRLSYTLREYEELLESLLAEGYSFTDFSPLADGEITLRHDVDLSPETALEMARIESRLDIESTYCVLLTTPVYNLLAVAEHEALREIEALGHDVALHFNTHHYWDERPPSAEFERRVRAEREVLDRLIEESGVVSFHRPPEWVLGEPFAGFENAYDPRYFTEVGYCSDSSQKWRREPPFPDGRPDRFQLLVHPGLWGATERTFGEIVGGVEAERAERVGRYLAALDP</sequence>
<accession>A0ABD5QAH7</accession>
<evidence type="ECO:0000313" key="2">
    <source>
        <dbReference type="Proteomes" id="UP001595925"/>
    </source>
</evidence>
<dbReference type="EMBL" id="JBHSJG010000005">
    <property type="protein sequence ID" value="MFC4986539.1"/>
    <property type="molecule type" value="Genomic_DNA"/>
</dbReference>
<dbReference type="SUPFAM" id="SSF88713">
    <property type="entry name" value="Glycoside hydrolase/deacetylase"/>
    <property type="match status" value="1"/>
</dbReference>
<proteinExistence type="predicted"/>
<dbReference type="Gene3D" id="3.20.20.370">
    <property type="entry name" value="Glycoside hydrolase/deacetylase"/>
    <property type="match status" value="1"/>
</dbReference>
<gene>
    <name evidence="1" type="ORF">ACFPFO_01845</name>
</gene>
<dbReference type="RefSeq" id="WP_224828019.1">
    <property type="nucleotide sequence ID" value="NZ_JAIVEF010000003.1"/>
</dbReference>
<comment type="caution">
    <text evidence="1">The sequence shown here is derived from an EMBL/GenBank/DDBJ whole genome shotgun (WGS) entry which is preliminary data.</text>
</comment>
<organism evidence="1 2">
    <name type="scientific">Saliphagus infecundisoli</name>
    <dbReference type="NCBI Taxonomy" id="1849069"/>
    <lineage>
        <taxon>Archaea</taxon>
        <taxon>Methanobacteriati</taxon>
        <taxon>Methanobacteriota</taxon>
        <taxon>Stenosarchaea group</taxon>
        <taxon>Halobacteria</taxon>
        <taxon>Halobacteriales</taxon>
        <taxon>Natrialbaceae</taxon>
        <taxon>Saliphagus</taxon>
    </lineage>
</organism>
<reference evidence="1 2" key="1">
    <citation type="journal article" date="2019" name="Int. J. Syst. Evol. Microbiol.">
        <title>The Global Catalogue of Microorganisms (GCM) 10K type strain sequencing project: providing services to taxonomists for standard genome sequencing and annotation.</title>
        <authorList>
            <consortium name="The Broad Institute Genomics Platform"/>
            <consortium name="The Broad Institute Genome Sequencing Center for Infectious Disease"/>
            <person name="Wu L."/>
            <person name="Ma J."/>
        </authorList>
    </citation>
    <scope>NUCLEOTIDE SEQUENCE [LARGE SCALE GENOMIC DNA]</scope>
    <source>
        <strain evidence="1 2">CGMCC 1.15824</strain>
    </source>
</reference>
<dbReference type="AlphaFoldDB" id="A0ABD5QAH7"/>
<evidence type="ECO:0000313" key="1">
    <source>
        <dbReference type="EMBL" id="MFC4986539.1"/>
    </source>
</evidence>
<dbReference type="Proteomes" id="UP001595925">
    <property type="component" value="Unassembled WGS sequence"/>
</dbReference>
<dbReference type="InterPro" id="IPR011330">
    <property type="entry name" value="Glyco_hydro/deAcase_b/a-brl"/>
</dbReference>
<protein>
    <recommendedName>
        <fullName evidence="3">Polysaccharide deacetylase</fullName>
    </recommendedName>
</protein>
<evidence type="ECO:0008006" key="3">
    <source>
        <dbReference type="Google" id="ProtNLM"/>
    </source>
</evidence>